<dbReference type="EMBL" id="JACHXN010000002">
    <property type="protein sequence ID" value="MBB3144450.1"/>
    <property type="molecule type" value="Genomic_DNA"/>
</dbReference>
<evidence type="ECO:0000259" key="1">
    <source>
        <dbReference type="Pfam" id="PF13400"/>
    </source>
</evidence>
<dbReference type="AlphaFoldDB" id="A0A839U625"/>
<protein>
    <recommendedName>
        <fullName evidence="1">Putative Flp pilus-assembly TadG-like N-terminal domain-containing protein</fullName>
    </recommendedName>
</protein>
<sequence>MKKIRNFLKDRSGATAITFGLLLIPIMGMTGLAVDYSLASNERSKLQNAADSAALAGASVFTGSNSAAAEARAKAYLKANLGAAADKVTIKFTAADQKVNVAISGGTNTLFMHLLKQDKVAIGVNATALAPLKPTTAKFIPGDMYGWYFKKVSIVVVKNGVETVMGTVTYTSAYRSGPNSENGRGTGVKTQVPPDNTTINLGDYDKLYLKMEVKNDGCDIGYKYTADPADPNHTLCVPSASSSSYNLTLRTDDPDTVDYLFVEGVRLKKGTTPPLDELFNCGGKQDHAWEDGGGFTQQDFFYQVEAACKSVDGENVRLTN</sequence>
<name>A0A839U625_9HYPH</name>
<dbReference type="InterPro" id="IPR028087">
    <property type="entry name" value="Tad_N"/>
</dbReference>
<dbReference type="Proteomes" id="UP000554520">
    <property type="component" value="Unassembled WGS sequence"/>
</dbReference>
<feature type="domain" description="Putative Flp pilus-assembly TadG-like N-terminal" evidence="1">
    <location>
        <begin position="13"/>
        <end position="59"/>
    </location>
</feature>
<dbReference type="Pfam" id="PF13400">
    <property type="entry name" value="Tad"/>
    <property type="match status" value="1"/>
</dbReference>
<evidence type="ECO:0000313" key="2">
    <source>
        <dbReference type="EMBL" id="MBB3144450.1"/>
    </source>
</evidence>
<comment type="caution">
    <text evidence="2">The sequence shown here is derived from an EMBL/GenBank/DDBJ whole genome shotgun (WGS) entry which is preliminary data.</text>
</comment>
<dbReference type="RefSeq" id="WP_112531070.1">
    <property type="nucleotide sequence ID" value="NZ_JACHXN010000002.1"/>
</dbReference>
<gene>
    <name evidence="2" type="ORF">FHS21_000846</name>
</gene>
<reference evidence="2 3" key="1">
    <citation type="submission" date="2020-08" db="EMBL/GenBank/DDBJ databases">
        <title>Genomic Encyclopedia of Type Strains, Phase III (KMG-III): the genomes of soil and plant-associated and newly described type strains.</title>
        <authorList>
            <person name="Whitman W."/>
        </authorList>
    </citation>
    <scope>NUCLEOTIDE SEQUENCE [LARGE SCALE GENOMIC DNA]</scope>
    <source>
        <strain evidence="2 3">CECT 7015</strain>
    </source>
</reference>
<organism evidence="2 3">
    <name type="scientific">Phyllobacterium trifolii</name>
    <dbReference type="NCBI Taxonomy" id="300193"/>
    <lineage>
        <taxon>Bacteria</taxon>
        <taxon>Pseudomonadati</taxon>
        <taxon>Pseudomonadota</taxon>
        <taxon>Alphaproteobacteria</taxon>
        <taxon>Hyphomicrobiales</taxon>
        <taxon>Phyllobacteriaceae</taxon>
        <taxon>Phyllobacterium</taxon>
    </lineage>
</organism>
<proteinExistence type="predicted"/>
<evidence type="ECO:0000313" key="3">
    <source>
        <dbReference type="Proteomes" id="UP000554520"/>
    </source>
</evidence>
<keyword evidence="3" id="KW-1185">Reference proteome</keyword>
<accession>A0A839U625</accession>